<dbReference type="EMBL" id="NHYD01000178">
    <property type="protein sequence ID" value="PPQ94966.1"/>
    <property type="molecule type" value="Genomic_DNA"/>
</dbReference>
<dbReference type="OrthoDB" id="5420143at2759"/>
<dbReference type="Proteomes" id="UP000283269">
    <property type="component" value="Unassembled WGS sequence"/>
</dbReference>
<evidence type="ECO:0000313" key="3">
    <source>
        <dbReference type="Proteomes" id="UP000283269"/>
    </source>
</evidence>
<reference evidence="2 3" key="1">
    <citation type="journal article" date="2018" name="Evol. Lett.">
        <title>Horizontal gene cluster transfer increased hallucinogenic mushroom diversity.</title>
        <authorList>
            <person name="Reynolds H.T."/>
            <person name="Vijayakumar V."/>
            <person name="Gluck-Thaler E."/>
            <person name="Korotkin H.B."/>
            <person name="Matheny P.B."/>
            <person name="Slot J.C."/>
        </authorList>
    </citation>
    <scope>NUCLEOTIDE SEQUENCE [LARGE SCALE GENOMIC DNA]</scope>
    <source>
        <strain evidence="2 3">2631</strain>
    </source>
</reference>
<accession>A0A409XW48</accession>
<comment type="caution">
    <text evidence="2">The sequence shown here is derived from an EMBL/GenBank/DDBJ whole genome shotgun (WGS) entry which is preliminary data.</text>
</comment>
<evidence type="ECO:0000256" key="1">
    <source>
        <dbReference type="SAM" id="SignalP"/>
    </source>
</evidence>
<feature type="chain" id="PRO_5019175980" evidence="1">
    <location>
        <begin position="23"/>
        <end position="93"/>
    </location>
</feature>
<organism evidence="2 3">
    <name type="scientific">Psilocybe cyanescens</name>
    <dbReference type="NCBI Taxonomy" id="93625"/>
    <lineage>
        <taxon>Eukaryota</taxon>
        <taxon>Fungi</taxon>
        <taxon>Dikarya</taxon>
        <taxon>Basidiomycota</taxon>
        <taxon>Agaricomycotina</taxon>
        <taxon>Agaricomycetes</taxon>
        <taxon>Agaricomycetidae</taxon>
        <taxon>Agaricales</taxon>
        <taxon>Agaricineae</taxon>
        <taxon>Strophariaceae</taxon>
        <taxon>Psilocybe</taxon>
    </lineage>
</organism>
<keyword evidence="3" id="KW-1185">Reference proteome</keyword>
<evidence type="ECO:0000313" key="2">
    <source>
        <dbReference type="EMBL" id="PPQ94966.1"/>
    </source>
</evidence>
<gene>
    <name evidence="2" type="ORF">CVT25_004211</name>
</gene>
<protein>
    <submittedName>
        <fullName evidence="2">Uncharacterized protein</fullName>
    </submittedName>
</protein>
<sequence length="93" mass="10170">MITDSLCSIAFTLAAFSHAAVAANLQPPVNRTAGAETQVFWTVSPRDHASWTLFLMDPAYVFGLHAILGRNIDNSLGYANIRASRSHYFGNSR</sequence>
<dbReference type="InParanoid" id="A0A409XW48"/>
<dbReference type="AlphaFoldDB" id="A0A409XW48"/>
<feature type="signal peptide" evidence="1">
    <location>
        <begin position="1"/>
        <end position="22"/>
    </location>
</feature>
<proteinExistence type="predicted"/>
<keyword evidence="1" id="KW-0732">Signal</keyword>
<name>A0A409XW48_PSICY</name>